<evidence type="ECO:0000313" key="3">
    <source>
        <dbReference type="Proteomes" id="UP001054252"/>
    </source>
</evidence>
<comment type="caution">
    <text evidence="2">The sequence shown here is derived from an EMBL/GenBank/DDBJ whole genome shotgun (WGS) entry which is preliminary data.</text>
</comment>
<dbReference type="Proteomes" id="UP001054252">
    <property type="component" value="Unassembled WGS sequence"/>
</dbReference>
<sequence>MGNGGSTNGSPSGWPPTSSDDDDETTIIVDETTIIVIVCPSPSSFRTNHTNPTPG</sequence>
<protein>
    <submittedName>
        <fullName evidence="2">Uncharacterized protein</fullName>
    </submittedName>
</protein>
<accession>A0AAV5LQK3</accession>
<name>A0AAV5LQK3_9ROSI</name>
<evidence type="ECO:0000313" key="2">
    <source>
        <dbReference type="EMBL" id="GKV39078.1"/>
    </source>
</evidence>
<feature type="region of interest" description="Disordered" evidence="1">
    <location>
        <begin position="1"/>
        <end position="27"/>
    </location>
</feature>
<gene>
    <name evidence="2" type="ORF">SLEP1_g46897</name>
</gene>
<evidence type="ECO:0000256" key="1">
    <source>
        <dbReference type="SAM" id="MobiDB-lite"/>
    </source>
</evidence>
<feature type="compositionally biased region" description="Low complexity" evidence="1">
    <location>
        <begin position="8"/>
        <end position="18"/>
    </location>
</feature>
<reference evidence="2 3" key="1">
    <citation type="journal article" date="2021" name="Commun. Biol.">
        <title>The genome of Shorea leprosula (Dipterocarpaceae) highlights the ecological relevance of drought in aseasonal tropical rainforests.</title>
        <authorList>
            <person name="Ng K.K.S."/>
            <person name="Kobayashi M.J."/>
            <person name="Fawcett J.A."/>
            <person name="Hatakeyama M."/>
            <person name="Paape T."/>
            <person name="Ng C.H."/>
            <person name="Ang C.C."/>
            <person name="Tnah L.H."/>
            <person name="Lee C.T."/>
            <person name="Nishiyama T."/>
            <person name="Sese J."/>
            <person name="O'Brien M.J."/>
            <person name="Copetti D."/>
            <person name="Mohd Noor M.I."/>
            <person name="Ong R.C."/>
            <person name="Putra M."/>
            <person name="Sireger I.Z."/>
            <person name="Indrioko S."/>
            <person name="Kosugi Y."/>
            <person name="Izuno A."/>
            <person name="Isagi Y."/>
            <person name="Lee S.L."/>
            <person name="Shimizu K.K."/>
        </authorList>
    </citation>
    <scope>NUCLEOTIDE SEQUENCE [LARGE SCALE GENOMIC DNA]</scope>
    <source>
        <strain evidence="2">214</strain>
    </source>
</reference>
<proteinExistence type="predicted"/>
<keyword evidence="3" id="KW-1185">Reference proteome</keyword>
<organism evidence="2 3">
    <name type="scientific">Rubroshorea leprosula</name>
    <dbReference type="NCBI Taxonomy" id="152421"/>
    <lineage>
        <taxon>Eukaryota</taxon>
        <taxon>Viridiplantae</taxon>
        <taxon>Streptophyta</taxon>
        <taxon>Embryophyta</taxon>
        <taxon>Tracheophyta</taxon>
        <taxon>Spermatophyta</taxon>
        <taxon>Magnoliopsida</taxon>
        <taxon>eudicotyledons</taxon>
        <taxon>Gunneridae</taxon>
        <taxon>Pentapetalae</taxon>
        <taxon>rosids</taxon>
        <taxon>malvids</taxon>
        <taxon>Malvales</taxon>
        <taxon>Dipterocarpaceae</taxon>
        <taxon>Rubroshorea</taxon>
    </lineage>
</organism>
<dbReference type="AlphaFoldDB" id="A0AAV5LQK3"/>
<dbReference type="EMBL" id="BPVZ01000132">
    <property type="protein sequence ID" value="GKV39078.1"/>
    <property type="molecule type" value="Genomic_DNA"/>
</dbReference>